<name>A0A5D2M6X4_GOSTO</name>
<dbReference type="Proteomes" id="UP000322667">
    <property type="component" value="Chromosome D01"/>
</dbReference>
<dbReference type="SUPFAM" id="SSF52047">
    <property type="entry name" value="RNI-like"/>
    <property type="match status" value="1"/>
</dbReference>
<dbReference type="InterPro" id="IPR001810">
    <property type="entry name" value="F-box_dom"/>
</dbReference>
<dbReference type="Pfam" id="PF24758">
    <property type="entry name" value="LRR_At5g56370"/>
    <property type="match status" value="1"/>
</dbReference>
<dbReference type="PANTHER" id="PTHR31900:SF27">
    <property type="entry name" value="FBD DOMAIN-CONTAINING PROTEIN"/>
    <property type="match status" value="1"/>
</dbReference>
<dbReference type="AlphaFoldDB" id="A0A5D2M6X4"/>
<dbReference type="Gene3D" id="3.80.10.10">
    <property type="entry name" value="Ribonuclease Inhibitor"/>
    <property type="match status" value="1"/>
</dbReference>
<dbReference type="InterPro" id="IPR006566">
    <property type="entry name" value="FBD"/>
</dbReference>
<dbReference type="SUPFAM" id="SSF81383">
    <property type="entry name" value="F-box domain"/>
    <property type="match status" value="1"/>
</dbReference>
<evidence type="ECO:0000313" key="3">
    <source>
        <dbReference type="Proteomes" id="UP000322667"/>
    </source>
</evidence>
<protein>
    <recommendedName>
        <fullName evidence="1">FBD domain-containing protein</fullName>
    </recommendedName>
</protein>
<gene>
    <name evidence="2" type="ORF">ES332_D01G084700v1</name>
</gene>
<keyword evidence="3" id="KW-1185">Reference proteome</keyword>
<dbReference type="InterPro" id="IPR036047">
    <property type="entry name" value="F-box-like_dom_sf"/>
</dbReference>
<accession>A0A5D2M6X4</accession>
<reference evidence="2 3" key="1">
    <citation type="submission" date="2019-07" db="EMBL/GenBank/DDBJ databases">
        <title>WGS assembly of Gossypium tomentosum.</title>
        <authorList>
            <person name="Chen Z.J."/>
            <person name="Sreedasyam A."/>
            <person name="Ando A."/>
            <person name="Song Q."/>
            <person name="De L."/>
            <person name="Hulse-Kemp A."/>
            <person name="Ding M."/>
            <person name="Ye W."/>
            <person name="Kirkbride R."/>
            <person name="Jenkins J."/>
            <person name="Plott C."/>
            <person name="Lovell J."/>
            <person name="Lin Y.-M."/>
            <person name="Vaughn R."/>
            <person name="Liu B."/>
            <person name="Li W."/>
            <person name="Simpson S."/>
            <person name="Scheffler B."/>
            <person name="Saski C."/>
            <person name="Grover C."/>
            <person name="Hu G."/>
            <person name="Conover J."/>
            <person name="Carlson J."/>
            <person name="Shu S."/>
            <person name="Boston L."/>
            <person name="Williams M."/>
            <person name="Peterson D."/>
            <person name="Mcgee K."/>
            <person name="Jones D."/>
            <person name="Wendel J."/>
            <person name="Stelly D."/>
            <person name="Grimwood J."/>
            <person name="Schmutz J."/>
        </authorList>
    </citation>
    <scope>NUCLEOTIDE SEQUENCE [LARGE SCALE GENOMIC DNA]</scope>
    <source>
        <strain evidence="2">7179.01</strain>
    </source>
</reference>
<dbReference type="Pfam" id="PF00646">
    <property type="entry name" value="F-box"/>
    <property type="match status" value="1"/>
</dbReference>
<dbReference type="Pfam" id="PF08387">
    <property type="entry name" value="FBD"/>
    <property type="match status" value="1"/>
</dbReference>
<sequence>MRFERLRDDIGVRSIMANEECCEVAIHAVANTACEARSSLEDARSNKPASSTFTSSIEAASLITKLGVFMEFGEPQDVLQEGFACVDILFKSAYLRLLDRISRGSIEMTLIGIDLPNQDVDRISDLPDSILTHILSFLSTKEAVGTSILSSSFISFFDKPLSLHETSLDRFHLKCRETVHVRRGVKHLDISISPDQFTSPGIMFTCRSLTTLKLDFTCSILDVPRGVPFPNLKTLHLKSVEFLSDDTTKCLLSSCNNLEDLVIAHCNIENLFNFTISHHLLEIDYTFHEVLSKLPEKVAYCLLSKLKVMEILGFRNDKDVIEKAKYILKNVGALQKLTIRTLSNISKAKKLKISEVLLGSPRESKHCCILIV</sequence>
<evidence type="ECO:0000313" key="2">
    <source>
        <dbReference type="EMBL" id="TYH87006.1"/>
    </source>
</evidence>
<feature type="domain" description="FBD" evidence="1">
    <location>
        <begin position="300"/>
        <end position="372"/>
    </location>
</feature>
<evidence type="ECO:0000259" key="1">
    <source>
        <dbReference type="SMART" id="SM00579"/>
    </source>
</evidence>
<dbReference type="InterPro" id="IPR032675">
    <property type="entry name" value="LRR_dom_sf"/>
</dbReference>
<organism evidence="2 3">
    <name type="scientific">Gossypium tomentosum</name>
    <name type="common">Hawaiian cotton</name>
    <name type="synonym">Gossypium sandvicense</name>
    <dbReference type="NCBI Taxonomy" id="34277"/>
    <lineage>
        <taxon>Eukaryota</taxon>
        <taxon>Viridiplantae</taxon>
        <taxon>Streptophyta</taxon>
        <taxon>Embryophyta</taxon>
        <taxon>Tracheophyta</taxon>
        <taxon>Spermatophyta</taxon>
        <taxon>Magnoliopsida</taxon>
        <taxon>eudicotyledons</taxon>
        <taxon>Gunneridae</taxon>
        <taxon>Pentapetalae</taxon>
        <taxon>rosids</taxon>
        <taxon>malvids</taxon>
        <taxon>Malvales</taxon>
        <taxon>Malvaceae</taxon>
        <taxon>Malvoideae</taxon>
        <taxon>Gossypium</taxon>
    </lineage>
</organism>
<dbReference type="SMART" id="SM00579">
    <property type="entry name" value="FBD"/>
    <property type="match status" value="1"/>
</dbReference>
<dbReference type="EMBL" id="CM017623">
    <property type="protein sequence ID" value="TYH87006.1"/>
    <property type="molecule type" value="Genomic_DNA"/>
</dbReference>
<dbReference type="PANTHER" id="PTHR31900">
    <property type="entry name" value="F-BOX/RNI SUPERFAMILY PROTEIN-RELATED"/>
    <property type="match status" value="1"/>
</dbReference>
<dbReference type="InterPro" id="IPR050232">
    <property type="entry name" value="FBL13/AtMIF1-like"/>
</dbReference>
<proteinExistence type="predicted"/>
<dbReference type="InterPro" id="IPR055411">
    <property type="entry name" value="LRR_FXL15/At3g58940/PEG3-like"/>
</dbReference>